<dbReference type="AlphaFoldDB" id="A0A510XR06"/>
<dbReference type="RefSeq" id="WP_089348210.1">
    <property type="nucleotide sequence ID" value="NZ_BJUM01000002.1"/>
</dbReference>
<accession>A0A510XR06</accession>
<dbReference type="Proteomes" id="UP000321419">
    <property type="component" value="Unassembled WGS sequence"/>
</dbReference>
<keyword evidence="1" id="KW-0732">Signal</keyword>
<evidence type="ECO:0000313" key="2">
    <source>
        <dbReference type="EMBL" id="GEK53442.1"/>
    </source>
</evidence>
<feature type="signal peptide" evidence="1">
    <location>
        <begin position="1"/>
        <end position="20"/>
    </location>
</feature>
<comment type="caution">
    <text evidence="2">The sequence shown here is derived from an EMBL/GenBank/DDBJ whole genome shotgun (WGS) entry which is preliminary data.</text>
</comment>
<organism evidence="2 3">
    <name type="scientific">Pseudoalteromonas espejiana</name>
    <dbReference type="NCBI Taxonomy" id="28107"/>
    <lineage>
        <taxon>Bacteria</taxon>
        <taxon>Pseudomonadati</taxon>
        <taxon>Pseudomonadota</taxon>
        <taxon>Gammaproteobacteria</taxon>
        <taxon>Alteromonadales</taxon>
        <taxon>Pseudoalteromonadaceae</taxon>
        <taxon>Pseudoalteromonas</taxon>
    </lineage>
</organism>
<reference evidence="2 3" key="1">
    <citation type="submission" date="2019-07" db="EMBL/GenBank/DDBJ databases">
        <title>Whole genome shotgun sequence of Pseudoalteromonas espejiana NBRC 102222.</title>
        <authorList>
            <person name="Hosoyama A."/>
            <person name="Uohara A."/>
            <person name="Ohji S."/>
            <person name="Ichikawa N."/>
        </authorList>
    </citation>
    <scope>NUCLEOTIDE SEQUENCE [LARGE SCALE GENOMIC DNA]</scope>
    <source>
        <strain evidence="2 3">NBRC 102222</strain>
    </source>
</reference>
<evidence type="ECO:0000256" key="1">
    <source>
        <dbReference type="SAM" id="SignalP"/>
    </source>
</evidence>
<feature type="chain" id="PRO_5021982939" evidence="1">
    <location>
        <begin position="21"/>
        <end position="107"/>
    </location>
</feature>
<name>A0A510XR06_9GAMM</name>
<evidence type="ECO:0000313" key="3">
    <source>
        <dbReference type="Proteomes" id="UP000321419"/>
    </source>
</evidence>
<dbReference type="EMBL" id="BJUM01000002">
    <property type="protein sequence ID" value="GEK53442.1"/>
    <property type="molecule type" value="Genomic_DNA"/>
</dbReference>
<sequence length="107" mass="12069">MKALICVIAFLCLIPLNVLSQTVTEVPLPEEFITTMDVTGEYPLVRTGYLASSIAAISTFYQQTLGEPIKTTGGNTYQTLYYDYQNHKVRISLYHHNFVTEVSIMVE</sequence>
<keyword evidence="3" id="KW-1185">Reference proteome</keyword>
<gene>
    <name evidence="2" type="ORF">PES01_02870</name>
</gene>
<proteinExistence type="predicted"/>
<protein>
    <submittedName>
        <fullName evidence="2">Uncharacterized protein</fullName>
    </submittedName>
</protein>
<dbReference type="OrthoDB" id="6293908at2"/>